<protein>
    <submittedName>
        <fullName evidence="1">Uncharacterized protein</fullName>
    </submittedName>
</protein>
<dbReference type="EMBL" id="GBXM01069206">
    <property type="protein sequence ID" value="JAH39371.1"/>
    <property type="molecule type" value="Transcribed_RNA"/>
</dbReference>
<name>A0A0E9SDL3_ANGAN</name>
<sequence length="42" mass="4604">MSSWSSSDSSISAVMNYLQAICSFVHITCWWCPLASVTLSGF</sequence>
<reference evidence="1" key="2">
    <citation type="journal article" date="2015" name="Fish Shellfish Immunol.">
        <title>Early steps in the European eel (Anguilla anguilla)-Vibrio vulnificus interaction in the gills: Role of the RtxA13 toxin.</title>
        <authorList>
            <person name="Callol A."/>
            <person name="Pajuelo D."/>
            <person name="Ebbesson L."/>
            <person name="Teles M."/>
            <person name="MacKenzie S."/>
            <person name="Amaro C."/>
        </authorList>
    </citation>
    <scope>NUCLEOTIDE SEQUENCE</scope>
</reference>
<reference evidence="1" key="1">
    <citation type="submission" date="2014-11" db="EMBL/GenBank/DDBJ databases">
        <authorList>
            <person name="Amaro Gonzalez C."/>
        </authorList>
    </citation>
    <scope>NUCLEOTIDE SEQUENCE</scope>
</reference>
<organism evidence="1">
    <name type="scientific">Anguilla anguilla</name>
    <name type="common">European freshwater eel</name>
    <name type="synonym">Muraena anguilla</name>
    <dbReference type="NCBI Taxonomy" id="7936"/>
    <lineage>
        <taxon>Eukaryota</taxon>
        <taxon>Metazoa</taxon>
        <taxon>Chordata</taxon>
        <taxon>Craniata</taxon>
        <taxon>Vertebrata</taxon>
        <taxon>Euteleostomi</taxon>
        <taxon>Actinopterygii</taxon>
        <taxon>Neopterygii</taxon>
        <taxon>Teleostei</taxon>
        <taxon>Anguilliformes</taxon>
        <taxon>Anguillidae</taxon>
        <taxon>Anguilla</taxon>
    </lineage>
</organism>
<proteinExistence type="predicted"/>
<dbReference type="AlphaFoldDB" id="A0A0E9SDL3"/>
<accession>A0A0E9SDL3</accession>
<evidence type="ECO:0000313" key="1">
    <source>
        <dbReference type="EMBL" id="JAH39371.1"/>
    </source>
</evidence>